<protein>
    <submittedName>
        <fullName evidence="2">Uncharacterized protein</fullName>
    </submittedName>
</protein>
<dbReference type="EMBL" id="RCCI01000004">
    <property type="protein sequence ID" value="RLJ67791.1"/>
    <property type="molecule type" value="Genomic_DNA"/>
</dbReference>
<dbReference type="AlphaFoldDB" id="A0A497XIR8"/>
<comment type="caution">
    <text evidence="2">The sequence shown here is derived from an EMBL/GenBank/DDBJ whole genome shotgun (WGS) entry which is preliminary data.</text>
</comment>
<keyword evidence="3" id="KW-1185">Reference proteome</keyword>
<name>A0A497XIR8_9PROT</name>
<evidence type="ECO:0000313" key="3">
    <source>
        <dbReference type="Proteomes" id="UP000268908"/>
    </source>
</evidence>
<feature type="transmembrane region" description="Helical" evidence="1">
    <location>
        <begin position="6"/>
        <end position="29"/>
    </location>
</feature>
<dbReference type="OrthoDB" id="116415at2"/>
<sequence>MKWTLADVWGLLAFFLMMAGIAGLSWEVFREGGWGGQLMGATWQATISKPMVMLPLLIGGYGMYLMSTRGRLTVGKGHPFSDAIVYVLMALGVYFIYRWLSH</sequence>
<keyword evidence="1" id="KW-0812">Transmembrane</keyword>
<feature type="transmembrane region" description="Helical" evidence="1">
    <location>
        <begin position="83"/>
        <end position="100"/>
    </location>
</feature>
<evidence type="ECO:0000256" key="1">
    <source>
        <dbReference type="SAM" id="Phobius"/>
    </source>
</evidence>
<keyword evidence="1" id="KW-1133">Transmembrane helix</keyword>
<dbReference type="Proteomes" id="UP000268908">
    <property type="component" value="Unassembled WGS sequence"/>
</dbReference>
<dbReference type="RefSeq" id="WP_121239753.1">
    <property type="nucleotide sequence ID" value="NZ_BHVV01000001.1"/>
</dbReference>
<evidence type="ECO:0000313" key="2">
    <source>
        <dbReference type="EMBL" id="RLJ67791.1"/>
    </source>
</evidence>
<accession>A0A497XIR8</accession>
<reference evidence="2 3" key="1">
    <citation type="submission" date="2018-10" db="EMBL/GenBank/DDBJ databases">
        <title>Genomic Encyclopedia of Type Strains, Phase IV (KMG-IV): sequencing the most valuable type-strain genomes for metagenomic binning, comparative biology and taxonomic classification.</title>
        <authorList>
            <person name="Goeker M."/>
        </authorList>
    </citation>
    <scope>NUCLEOTIDE SEQUENCE [LARGE SCALE GENOMIC DNA]</scope>
    <source>
        <strain evidence="2 3">DSM 26916</strain>
    </source>
</reference>
<proteinExistence type="predicted"/>
<gene>
    <name evidence="2" type="ORF">DFR35_0341</name>
</gene>
<feature type="transmembrane region" description="Helical" evidence="1">
    <location>
        <begin position="41"/>
        <end position="63"/>
    </location>
</feature>
<keyword evidence="1" id="KW-0472">Membrane</keyword>
<organism evidence="2 3">
    <name type="scientific">Sulfurisoma sediminicola</name>
    <dbReference type="NCBI Taxonomy" id="1381557"/>
    <lineage>
        <taxon>Bacteria</taxon>
        <taxon>Pseudomonadati</taxon>
        <taxon>Pseudomonadota</taxon>
        <taxon>Betaproteobacteria</taxon>
        <taxon>Nitrosomonadales</taxon>
        <taxon>Sterolibacteriaceae</taxon>
        <taxon>Sulfurisoma</taxon>
    </lineage>
</organism>